<accession>A0A0F9HE94</accession>
<dbReference type="AlphaFoldDB" id="A0A0F9HE94"/>
<name>A0A0F9HE94_9ZZZZ</name>
<sequence>MMPRVRWQQICERAGRTVLTSELRRVEELERFSNHQLVWAMQLYAKETVYPNLPDFEEWMKRETVPEELVCAAYLSEEPEIVKLADQLETLQGAWFPSPDTEMAIEEIKRRLGAALM</sequence>
<evidence type="ECO:0000313" key="1">
    <source>
        <dbReference type="EMBL" id="KKL80035.1"/>
    </source>
</evidence>
<protein>
    <submittedName>
        <fullName evidence="1">Uncharacterized protein</fullName>
    </submittedName>
</protein>
<dbReference type="EMBL" id="LAZR01022979">
    <property type="protein sequence ID" value="KKL80035.1"/>
    <property type="molecule type" value="Genomic_DNA"/>
</dbReference>
<gene>
    <name evidence="1" type="ORF">LCGC14_2008830</name>
</gene>
<proteinExistence type="predicted"/>
<reference evidence="1" key="1">
    <citation type="journal article" date="2015" name="Nature">
        <title>Complex archaea that bridge the gap between prokaryotes and eukaryotes.</title>
        <authorList>
            <person name="Spang A."/>
            <person name="Saw J.H."/>
            <person name="Jorgensen S.L."/>
            <person name="Zaremba-Niedzwiedzka K."/>
            <person name="Martijn J."/>
            <person name="Lind A.E."/>
            <person name="van Eijk R."/>
            <person name="Schleper C."/>
            <person name="Guy L."/>
            <person name="Ettema T.J."/>
        </authorList>
    </citation>
    <scope>NUCLEOTIDE SEQUENCE</scope>
</reference>
<organism evidence="1">
    <name type="scientific">marine sediment metagenome</name>
    <dbReference type="NCBI Taxonomy" id="412755"/>
    <lineage>
        <taxon>unclassified sequences</taxon>
        <taxon>metagenomes</taxon>
        <taxon>ecological metagenomes</taxon>
    </lineage>
</organism>
<comment type="caution">
    <text evidence="1">The sequence shown here is derived from an EMBL/GenBank/DDBJ whole genome shotgun (WGS) entry which is preliminary data.</text>
</comment>